<keyword evidence="2" id="KW-1185">Reference proteome</keyword>
<gene>
    <name evidence="1" type="ORF">BDM02DRAFT_3229354</name>
</gene>
<reference evidence="1" key="2">
    <citation type="journal article" date="2020" name="Nat. Commun.">
        <title>Large-scale genome sequencing of mycorrhizal fungi provides insights into the early evolution of symbiotic traits.</title>
        <authorList>
            <person name="Miyauchi S."/>
            <person name="Kiss E."/>
            <person name="Kuo A."/>
            <person name="Drula E."/>
            <person name="Kohler A."/>
            <person name="Sanchez-Garcia M."/>
            <person name="Morin E."/>
            <person name="Andreopoulos B."/>
            <person name="Barry K.W."/>
            <person name="Bonito G."/>
            <person name="Buee M."/>
            <person name="Carver A."/>
            <person name="Chen C."/>
            <person name="Cichocki N."/>
            <person name="Clum A."/>
            <person name="Culley D."/>
            <person name="Crous P.W."/>
            <person name="Fauchery L."/>
            <person name="Girlanda M."/>
            <person name="Hayes R.D."/>
            <person name="Keri Z."/>
            <person name="LaButti K."/>
            <person name="Lipzen A."/>
            <person name="Lombard V."/>
            <person name="Magnuson J."/>
            <person name="Maillard F."/>
            <person name="Murat C."/>
            <person name="Nolan M."/>
            <person name="Ohm R.A."/>
            <person name="Pangilinan J."/>
            <person name="Pereira M.F."/>
            <person name="Perotto S."/>
            <person name="Peter M."/>
            <person name="Pfister S."/>
            <person name="Riley R."/>
            <person name="Sitrit Y."/>
            <person name="Stielow J.B."/>
            <person name="Szollosi G."/>
            <person name="Zifcakova L."/>
            <person name="Stursova M."/>
            <person name="Spatafora J.W."/>
            <person name="Tedersoo L."/>
            <person name="Vaario L.M."/>
            <person name="Yamada A."/>
            <person name="Yan M."/>
            <person name="Wang P."/>
            <person name="Xu J."/>
            <person name="Bruns T."/>
            <person name="Baldrian P."/>
            <person name="Vilgalys R."/>
            <person name="Dunand C."/>
            <person name="Henrissat B."/>
            <person name="Grigoriev I.V."/>
            <person name="Hibbett D."/>
            <person name="Nagy L.G."/>
            <person name="Martin F.M."/>
        </authorList>
    </citation>
    <scope>NUCLEOTIDE SEQUENCE</scope>
    <source>
        <strain evidence="1">P2</strain>
    </source>
</reference>
<reference evidence="1" key="1">
    <citation type="submission" date="2019-10" db="EMBL/GenBank/DDBJ databases">
        <authorList>
            <consortium name="DOE Joint Genome Institute"/>
            <person name="Kuo A."/>
            <person name="Miyauchi S."/>
            <person name="Kiss E."/>
            <person name="Drula E."/>
            <person name="Kohler A."/>
            <person name="Sanchez-Garcia M."/>
            <person name="Andreopoulos B."/>
            <person name="Barry K.W."/>
            <person name="Bonito G."/>
            <person name="Buee M."/>
            <person name="Carver A."/>
            <person name="Chen C."/>
            <person name="Cichocki N."/>
            <person name="Clum A."/>
            <person name="Culley D."/>
            <person name="Crous P.W."/>
            <person name="Fauchery L."/>
            <person name="Girlanda M."/>
            <person name="Hayes R."/>
            <person name="Keri Z."/>
            <person name="Labutti K."/>
            <person name="Lipzen A."/>
            <person name="Lombard V."/>
            <person name="Magnuson J."/>
            <person name="Maillard F."/>
            <person name="Morin E."/>
            <person name="Murat C."/>
            <person name="Nolan M."/>
            <person name="Ohm R."/>
            <person name="Pangilinan J."/>
            <person name="Pereira M."/>
            <person name="Perotto S."/>
            <person name="Peter M."/>
            <person name="Riley R."/>
            <person name="Sitrit Y."/>
            <person name="Stielow B."/>
            <person name="Szollosi G."/>
            <person name="Zifcakova L."/>
            <person name="Stursova M."/>
            <person name="Spatafora J.W."/>
            <person name="Tedersoo L."/>
            <person name="Vaario L.-M."/>
            <person name="Yamada A."/>
            <person name="Yan M."/>
            <person name="Wang P."/>
            <person name="Xu J."/>
            <person name="Bruns T."/>
            <person name="Baldrian P."/>
            <person name="Vilgalys R."/>
            <person name="Henrissat B."/>
            <person name="Grigoriev I.V."/>
            <person name="Hibbett D."/>
            <person name="Nagy L.G."/>
            <person name="Martin F.M."/>
        </authorList>
    </citation>
    <scope>NUCLEOTIDE SEQUENCE</scope>
    <source>
        <strain evidence="1">P2</strain>
    </source>
</reference>
<proteinExistence type="predicted"/>
<accession>A0ACB6Z0L5</accession>
<name>A0ACB6Z0L5_THEGA</name>
<evidence type="ECO:0000313" key="2">
    <source>
        <dbReference type="Proteomes" id="UP000886501"/>
    </source>
</evidence>
<dbReference type="EMBL" id="MU118304">
    <property type="protein sequence ID" value="KAF9642993.1"/>
    <property type="molecule type" value="Genomic_DNA"/>
</dbReference>
<dbReference type="Proteomes" id="UP000886501">
    <property type="component" value="Unassembled WGS sequence"/>
</dbReference>
<protein>
    <submittedName>
        <fullName evidence="1">Uncharacterized protein</fullName>
    </submittedName>
</protein>
<evidence type="ECO:0000313" key="1">
    <source>
        <dbReference type="EMBL" id="KAF9642993.1"/>
    </source>
</evidence>
<comment type="caution">
    <text evidence="1">The sequence shown here is derived from an EMBL/GenBank/DDBJ whole genome shotgun (WGS) entry which is preliminary data.</text>
</comment>
<sequence length="135" mass="14557">MACKVVGLTAQVAFPVISLEPSIIADSVEGGEGIPSPMLTVVRLNLKDLERHVTATNKYLPKNSKLCISLHNSIKAFIITGPSHALHGLVTVLHKVRAPSGQDQSKVPFSNRRPVFHVQFFLVGVHSIVLASGRC</sequence>
<organism evidence="1 2">
    <name type="scientific">Thelephora ganbajun</name>
    <name type="common">Ganba fungus</name>
    <dbReference type="NCBI Taxonomy" id="370292"/>
    <lineage>
        <taxon>Eukaryota</taxon>
        <taxon>Fungi</taxon>
        <taxon>Dikarya</taxon>
        <taxon>Basidiomycota</taxon>
        <taxon>Agaricomycotina</taxon>
        <taxon>Agaricomycetes</taxon>
        <taxon>Thelephorales</taxon>
        <taxon>Thelephoraceae</taxon>
        <taxon>Thelephora</taxon>
    </lineage>
</organism>